<keyword evidence="3" id="KW-0645">Protease</keyword>
<dbReference type="GO" id="GO:0004177">
    <property type="term" value="F:aminopeptidase activity"/>
    <property type="evidence" value="ECO:0007669"/>
    <property type="project" value="UniProtKB-KW"/>
</dbReference>
<keyword evidence="3" id="KW-0031">Aminopeptidase</keyword>
<feature type="domain" description="Creatinase N-terminal" evidence="2">
    <location>
        <begin position="12"/>
        <end position="159"/>
    </location>
</feature>
<dbReference type="InterPro" id="IPR000587">
    <property type="entry name" value="Creatinase_N"/>
</dbReference>
<dbReference type="AlphaFoldDB" id="A0AAE4AMZ4"/>
<dbReference type="InterPro" id="IPR050659">
    <property type="entry name" value="Peptidase_M24B"/>
</dbReference>
<dbReference type="InterPro" id="IPR000994">
    <property type="entry name" value="Pept_M24"/>
</dbReference>
<dbReference type="PANTHER" id="PTHR46112">
    <property type="entry name" value="AMINOPEPTIDASE"/>
    <property type="match status" value="1"/>
</dbReference>
<accession>A0AAE4AMZ4</accession>
<name>A0AAE4AMZ4_9BACT</name>
<dbReference type="PANTHER" id="PTHR46112:SF2">
    <property type="entry name" value="XAA-PRO AMINOPEPTIDASE P-RELATED"/>
    <property type="match status" value="1"/>
</dbReference>
<dbReference type="SUPFAM" id="SSF55920">
    <property type="entry name" value="Creatinase/aminopeptidase"/>
    <property type="match status" value="1"/>
</dbReference>
<dbReference type="Pfam" id="PF00557">
    <property type="entry name" value="Peptidase_M24"/>
    <property type="match status" value="1"/>
</dbReference>
<dbReference type="CDD" id="cd01066">
    <property type="entry name" value="APP_MetAP"/>
    <property type="match status" value="1"/>
</dbReference>
<gene>
    <name evidence="3" type="ORF">J3R75_001002</name>
</gene>
<evidence type="ECO:0000259" key="2">
    <source>
        <dbReference type="Pfam" id="PF01321"/>
    </source>
</evidence>
<protein>
    <submittedName>
        <fullName evidence="3">Xaa-Pro aminopeptidase</fullName>
    </submittedName>
</protein>
<reference evidence="3" key="1">
    <citation type="submission" date="2023-07" db="EMBL/GenBank/DDBJ databases">
        <title>Genomic Encyclopedia of Type Strains, Phase IV (KMG-IV): sequencing the most valuable type-strain genomes for metagenomic binning, comparative biology and taxonomic classification.</title>
        <authorList>
            <person name="Goeker M."/>
        </authorList>
    </citation>
    <scope>NUCLEOTIDE SEQUENCE</scope>
    <source>
        <strain evidence="3">DSM 24202</strain>
    </source>
</reference>
<dbReference type="InterPro" id="IPR036005">
    <property type="entry name" value="Creatinase/aminopeptidase-like"/>
</dbReference>
<organism evidence="3 4">
    <name type="scientific">Oligosphaera ethanolica</name>
    <dbReference type="NCBI Taxonomy" id="760260"/>
    <lineage>
        <taxon>Bacteria</taxon>
        <taxon>Pseudomonadati</taxon>
        <taxon>Lentisphaerota</taxon>
        <taxon>Oligosphaeria</taxon>
        <taxon>Oligosphaerales</taxon>
        <taxon>Oligosphaeraceae</taxon>
        <taxon>Oligosphaera</taxon>
    </lineage>
</organism>
<dbReference type="Gene3D" id="3.90.230.10">
    <property type="entry name" value="Creatinase/methionine aminopeptidase superfamily"/>
    <property type="match status" value="1"/>
</dbReference>
<dbReference type="EMBL" id="JAUSVL010000001">
    <property type="protein sequence ID" value="MDQ0288895.1"/>
    <property type="molecule type" value="Genomic_DNA"/>
</dbReference>
<proteinExistence type="predicted"/>
<dbReference type="RefSeq" id="WP_307260229.1">
    <property type="nucleotide sequence ID" value="NZ_JAUSVL010000001.1"/>
</dbReference>
<dbReference type="SUPFAM" id="SSF53092">
    <property type="entry name" value="Creatinase/prolidase N-terminal domain"/>
    <property type="match status" value="1"/>
</dbReference>
<dbReference type="InterPro" id="IPR029149">
    <property type="entry name" value="Creatin/AminoP/Spt16_N"/>
</dbReference>
<evidence type="ECO:0000313" key="3">
    <source>
        <dbReference type="EMBL" id="MDQ0288895.1"/>
    </source>
</evidence>
<feature type="domain" description="Peptidase M24" evidence="1">
    <location>
        <begin position="166"/>
        <end position="367"/>
    </location>
</feature>
<keyword evidence="4" id="KW-1185">Reference proteome</keyword>
<dbReference type="Pfam" id="PF01321">
    <property type="entry name" value="Creatinase_N"/>
    <property type="match status" value="1"/>
</dbReference>
<sequence>MYAIPKNEYAERIAKFQANLQAAGLDAALVHGNEADFANVRYLSEYWPTFEAAAVFVPAKGKPVLVIGPESEKYARGRSVIPDICLMLEYRESAEPNYPGIAVAHYPDVVALSGCGPLRKLGIVSYSITPLPVLDALKRDLPGVELIKADHLFLPLRFIKSDNELACMRRAFAISEIAVDAILNELKPGMTEFQVIGIAQREIYQHGGEYEGHALYCFSGPRTNNAICRPTHKTIQANEIIQLNIGARVAGYSSSVGLPLSIGKLPAPQKRLAEFGLQAHFKTIELMQAGKAAAAVVKEYEEWVKAQGFGQYMLYGPCHAIGMMEVEQPWMESTSTFDLAENMTFQVDTFFSADDFGLRWENGVAVQKHGVEKMSSKFMRLIEL</sequence>
<comment type="caution">
    <text evidence="3">The sequence shown here is derived from an EMBL/GenBank/DDBJ whole genome shotgun (WGS) entry which is preliminary data.</text>
</comment>
<dbReference type="Proteomes" id="UP001238163">
    <property type="component" value="Unassembled WGS sequence"/>
</dbReference>
<dbReference type="Gene3D" id="3.40.350.10">
    <property type="entry name" value="Creatinase/prolidase N-terminal domain"/>
    <property type="match status" value="1"/>
</dbReference>
<keyword evidence="3" id="KW-0378">Hydrolase</keyword>
<evidence type="ECO:0000259" key="1">
    <source>
        <dbReference type="Pfam" id="PF00557"/>
    </source>
</evidence>
<evidence type="ECO:0000313" key="4">
    <source>
        <dbReference type="Proteomes" id="UP001238163"/>
    </source>
</evidence>